<gene>
    <name evidence="1" type="ORF">PS732_04253</name>
</gene>
<sequence>MSMKNITIRNCGGVGMSVPQGFSKSVAIDGLDISNCAEGGFVERDPISVMAKLGLPPETPYSALLDALNMLQANSSAPSGKKAEIVNQSQLGPILQKAANATSIVKNMVDISSSPKLQQLITMVTHAISG</sequence>
<evidence type="ECO:0008006" key="3">
    <source>
        <dbReference type="Google" id="ProtNLM"/>
    </source>
</evidence>
<proteinExistence type="predicted"/>
<evidence type="ECO:0000313" key="2">
    <source>
        <dbReference type="Proteomes" id="UP000325779"/>
    </source>
</evidence>
<dbReference type="Proteomes" id="UP000325779">
    <property type="component" value="Unassembled WGS sequence"/>
</dbReference>
<reference evidence="1 2" key="1">
    <citation type="submission" date="2019-09" db="EMBL/GenBank/DDBJ databases">
        <authorList>
            <person name="Chandra G."/>
            <person name="Truman W A."/>
        </authorList>
    </citation>
    <scope>NUCLEOTIDE SEQUENCE [LARGE SCALE GENOMIC DNA]</scope>
    <source>
        <strain evidence="1">PS732</strain>
    </source>
</reference>
<organism evidence="1 2">
    <name type="scientific">Pseudomonas fluorescens</name>
    <dbReference type="NCBI Taxonomy" id="294"/>
    <lineage>
        <taxon>Bacteria</taxon>
        <taxon>Pseudomonadati</taxon>
        <taxon>Pseudomonadota</taxon>
        <taxon>Gammaproteobacteria</taxon>
        <taxon>Pseudomonadales</taxon>
        <taxon>Pseudomonadaceae</taxon>
        <taxon>Pseudomonas</taxon>
    </lineage>
</organism>
<dbReference type="RefSeq" id="WP_150597804.1">
    <property type="nucleotide sequence ID" value="NZ_CABVIJ010000021.1"/>
</dbReference>
<evidence type="ECO:0000313" key="1">
    <source>
        <dbReference type="EMBL" id="VVP28283.1"/>
    </source>
</evidence>
<dbReference type="AlphaFoldDB" id="A0ABD7VKI2"/>
<accession>A0ABD7VKI2</accession>
<name>A0ABD7VKI2_PSEFL</name>
<dbReference type="EMBL" id="CABVIJ010000021">
    <property type="protein sequence ID" value="VVP28283.1"/>
    <property type="molecule type" value="Genomic_DNA"/>
</dbReference>
<comment type="caution">
    <text evidence="1">The sequence shown here is derived from an EMBL/GenBank/DDBJ whole genome shotgun (WGS) entry which is preliminary data.</text>
</comment>
<protein>
    <recommendedName>
        <fullName evidence="3">Phage tail protein</fullName>
    </recommendedName>
</protein>